<organism evidence="3 4">
    <name type="scientific">Afipia massiliensis</name>
    <dbReference type="NCBI Taxonomy" id="211460"/>
    <lineage>
        <taxon>Bacteria</taxon>
        <taxon>Pseudomonadati</taxon>
        <taxon>Pseudomonadota</taxon>
        <taxon>Alphaproteobacteria</taxon>
        <taxon>Hyphomicrobiales</taxon>
        <taxon>Nitrobacteraceae</taxon>
        <taxon>Afipia</taxon>
    </lineage>
</organism>
<dbReference type="Proteomes" id="UP000521227">
    <property type="component" value="Unassembled WGS sequence"/>
</dbReference>
<accession>A0A840MTL7</accession>
<reference evidence="3 4" key="1">
    <citation type="submission" date="2020-08" db="EMBL/GenBank/DDBJ databases">
        <title>Genomic Encyclopedia of Type Strains, Phase IV (KMG-IV): sequencing the most valuable type-strain genomes for metagenomic binning, comparative biology and taxonomic classification.</title>
        <authorList>
            <person name="Goeker M."/>
        </authorList>
    </citation>
    <scope>NUCLEOTIDE SEQUENCE [LARGE SCALE GENOMIC DNA]</scope>
    <source>
        <strain evidence="3 4">DSM 17498</strain>
    </source>
</reference>
<dbReference type="GO" id="GO:0000271">
    <property type="term" value="P:polysaccharide biosynthetic process"/>
    <property type="evidence" value="ECO:0007669"/>
    <property type="project" value="TreeGrafter"/>
</dbReference>
<protein>
    <submittedName>
        <fullName evidence="3">Peptidoglycan/LPS O-acetylase OafA/YrhL</fullName>
    </submittedName>
</protein>
<dbReference type="EMBL" id="JACHIJ010000002">
    <property type="protein sequence ID" value="MBB5051115.1"/>
    <property type="molecule type" value="Genomic_DNA"/>
</dbReference>
<gene>
    <name evidence="3" type="ORF">HNQ36_001069</name>
</gene>
<sequence length="288" mass="31013">MLDAVRGIAAQAVVIGHASSAVLGESPLNTVLGWASYTAVLVFFVLSGYVICGSVLREYRVTGSVDTVDFAIRRIARIMPPYLATLALVGLFFTMTEIGREMSARYDLSLLGFVRSVFFGFTSHDAVVLTPVWSLRLEVVLYGMIALAAAAFAAEGNWRTVWCFALGLIVTFGMLRLAFMPTAIITFALGGLMAWARPNRSAALLSAGPMTSALAALGAFSYTLYLIHMPVILCVSSGLAGQNRVLIYFVAVLSSSAAAFLVARVVERPKTFADLIRRRLAVLRPQVS</sequence>
<feature type="transmembrane region" description="Helical" evidence="1">
    <location>
        <begin position="202"/>
        <end position="225"/>
    </location>
</feature>
<dbReference type="PANTHER" id="PTHR23028">
    <property type="entry name" value="ACETYLTRANSFERASE"/>
    <property type="match status" value="1"/>
</dbReference>
<dbReference type="AlphaFoldDB" id="A0A840MTL7"/>
<evidence type="ECO:0000313" key="3">
    <source>
        <dbReference type="EMBL" id="MBB5051115.1"/>
    </source>
</evidence>
<dbReference type="InterPro" id="IPR002656">
    <property type="entry name" value="Acyl_transf_3_dom"/>
</dbReference>
<feature type="transmembrane region" description="Helical" evidence="1">
    <location>
        <begin position="34"/>
        <end position="57"/>
    </location>
</feature>
<evidence type="ECO:0000259" key="2">
    <source>
        <dbReference type="Pfam" id="PF01757"/>
    </source>
</evidence>
<keyword evidence="1" id="KW-1133">Transmembrane helix</keyword>
<feature type="transmembrane region" description="Helical" evidence="1">
    <location>
        <begin position="164"/>
        <end position="190"/>
    </location>
</feature>
<keyword evidence="1" id="KW-0472">Membrane</keyword>
<comment type="caution">
    <text evidence="3">The sequence shown here is derived from an EMBL/GenBank/DDBJ whole genome shotgun (WGS) entry which is preliminary data.</text>
</comment>
<proteinExistence type="predicted"/>
<dbReference type="Pfam" id="PF01757">
    <property type="entry name" value="Acyl_transf_3"/>
    <property type="match status" value="1"/>
</dbReference>
<feature type="transmembrane region" description="Helical" evidence="1">
    <location>
        <begin position="245"/>
        <end position="266"/>
    </location>
</feature>
<feature type="transmembrane region" description="Helical" evidence="1">
    <location>
        <begin position="108"/>
        <end position="127"/>
    </location>
</feature>
<keyword evidence="1" id="KW-0812">Transmembrane</keyword>
<dbReference type="PANTHER" id="PTHR23028:SF131">
    <property type="entry name" value="BLR2367 PROTEIN"/>
    <property type="match status" value="1"/>
</dbReference>
<feature type="transmembrane region" description="Helical" evidence="1">
    <location>
        <begin position="78"/>
        <end position="96"/>
    </location>
</feature>
<feature type="transmembrane region" description="Helical" evidence="1">
    <location>
        <begin position="139"/>
        <end position="158"/>
    </location>
</feature>
<evidence type="ECO:0000313" key="4">
    <source>
        <dbReference type="Proteomes" id="UP000521227"/>
    </source>
</evidence>
<name>A0A840MTL7_9BRAD</name>
<feature type="domain" description="Acyltransferase 3" evidence="2">
    <location>
        <begin position="2"/>
        <end position="200"/>
    </location>
</feature>
<dbReference type="GO" id="GO:0016020">
    <property type="term" value="C:membrane"/>
    <property type="evidence" value="ECO:0007669"/>
    <property type="project" value="TreeGrafter"/>
</dbReference>
<dbReference type="InterPro" id="IPR050879">
    <property type="entry name" value="Acyltransferase_3"/>
</dbReference>
<evidence type="ECO:0000256" key="1">
    <source>
        <dbReference type="SAM" id="Phobius"/>
    </source>
</evidence>
<dbReference type="GO" id="GO:0016747">
    <property type="term" value="F:acyltransferase activity, transferring groups other than amino-acyl groups"/>
    <property type="evidence" value="ECO:0007669"/>
    <property type="project" value="InterPro"/>
</dbReference>